<dbReference type="Proteomes" id="UP000092382">
    <property type="component" value="Unassembled WGS sequence"/>
</dbReference>
<dbReference type="PATRIC" id="fig|1710894.3.peg.3750"/>
<protein>
    <recommendedName>
        <fullName evidence="1">Glycosyl hydrolase-like 10 domain-containing protein</fullName>
    </recommendedName>
</protein>
<accession>A0A1B7VXA2</accession>
<dbReference type="InterPro" id="IPR017853">
    <property type="entry name" value="GH"/>
</dbReference>
<dbReference type="PANTHER" id="PTHR37841:SF1">
    <property type="entry name" value="DUF3298 DOMAIN-CONTAINING PROTEIN"/>
    <property type="match status" value="1"/>
</dbReference>
<sequence>MEIRGVWITTTASKVLDKQENIAEAMKFVADTGFNVVFPVVWNQGLTTYPSQVMEKQFGVKINPRFQGRDPLGELITEAKKVNLAVIPWFEYGFASSYQQKGGSIIAKKPEWAAIDYTGKLLTKNGFDWLNALDNEVQDFLLSLFLEVVKKYEVAGIQGDDRFPSLPIEGGYDKKTISQYQQEFNKQPPENYQDPEWTKWRADILSNFLSCVYREIINVNPELIISMSPNAYRWGYENYLQDSQTWIDLGLVDLIHPQLYHREFELYQRDIDRLYEKQFTKQQLPQLIPGILIKQSTYRITPEHLIKAINYNRSVGIQGEVCFFYEALREDNDALAKVIKSGIYSQPPGIFDAKEIKKYSFTHRRSNNDDYYYINTTSQQIRLKVKFDWVEPLSEGISAVKVGYKYGYIQQTGKFITRLKYDTAAPFTEEIALVSMKSKYGYIDKTGKEIIPVKFDDAMSFSEGVAAVKIGNKWGYIDEVGTMIISPQFDEAKSFFSDIAAVKIGDKWGYIDKTGSIVILAEFDDAQSFYAGLAVVRVGNKWGYIDRTGQFIINPQFDEADIFSEELAAVKMGEKWGYINQYGDLIIPLTFDFAKPFYEGMALVNIGGKLKPDQEQGKAFFVGGKWGYIRKP</sequence>
<dbReference type="STRING" id="1803587.GCA_001593825_03856"/>
<dbReference type="InterPro" id="IPR032774">
    <property type="entry name" value="WG_beta_rep"/>
</dbReference>
<dbReference type="Pfam" id="PF02638">
    <property type="entry name" value="GHL10"/>
    <property type="match status" value="1"/>
</dbReference>
<dbReference type="Pfam" id="PF14903">
    <property type="entry name" value="WG_beta_rep"/>
    <property type="match status" value="3"/>
</dbReference>
<dbReference type="SUPFAM" id="SSF51445">
    <property type="entry name" value="(Trans)glycosidases"/>
    <property type="match status" value="1"/>
</dbReference>
<feature type="domain" description="Glycosyl hydrolase-like 10" evidence="1">
    <location>
        <begin position="2"/>
        <end position="301"/>
    </location>
</feature>
<dbReference type="InterPro" id="IPR003790">
    <property type="entry name" value="GHL10"/>
</dbReference>
<comment type="caution">
    <text evidence="2">The sequence shown here is derived from an EMBL/GenBank/DDBJ whole genome shotgun (WGS) entry which is preliminary data.</text>
</comment>
<dbReference type="SUPFAM" id="SSF69360">
    <property type="entry name" value="Cell wall binding repeat"/>
    <property type="match status" value="2"/>
</dbReference>
<evidence type="ECO:0000313" key="2">
    <source>
        <dbReference type="EMBL" id="OBQ25598.1"/>
    </source>
</evidence>
<dbReference type="PANTHER" id="PTHR37841">
    <property type="entry name" value="GLR2918 PROTEIN"/>
    <property type="match status" value="1"/>
</dbReference>
<evidence type="ECO:0000313" key="3">
    <source>
        <dbReference type="Proteomes" id="UP000092382"/>
    </source>
</evidence>
<gene>
    <name evidence="2" type="ORF">AN481_09155</name>
</gene>
<dbReference type="Gene3D" id="3.20.20.80">
    <property type="entry name" value="Glycosidases"/>
    <property type="match status" value="1"/>
</dbReference>
<dbReference type="AlphaFoldDB" id="A0A1B7VXA2"/>
<reference evidence="2 3" key="1">
    <citation type="submission" date="2015-09" db="EMBL/GenBank/DDBJ databases">
        <title>Whole genome shotgun sequence assembly of Aphanizomenon flos-aquae UKL13.</title>
        <authorList>
            <person name="Driscoll C."/>
        </authorList>
    </citation>
    <scope>NUCLEOTIDE SEQUENCE [LARGE SCALE GENOMIC DNA]</scope>
    <source>
        <strain evidence="2">MDT13</strain>
    </source>
</reference>
<proteinExistence type="predicted"/>
<dbReference type="EMBL" id="LJOY01000025">
    <property type="protein sequence ID" value="OBQ25598.1"/>
    <property type="molecule type" value="Genomic_DNA"/>
</dbReference>
<name>A0A1B7VXA2_APHFL</name>
<organism evidence="2 3">
    <name type="scientific">Aphanizomenon flos-aquae LD13</name>
    <dbReference type="NCBI Taxonomy" id="1710894"/>
    <lineage>
        <taxon>Bacteria</taxon>
        <taxon>Bacillati</taxon>
        <taxon>Cyanobacteriota</taxon>
        <taxon>Cyanophyceae</taxon>
        <taxon>Nostocales</taxon>
        <taxon>Aphanizomenonaceae</taxon>
        <taxon>Aphanizomenon</taxon>
    </lineage>
</organism>
<evidence type="ECO:0000259" key="1">
    <source>
        <dbReference type="Pfam" id="PF02638"/>
    </source>
</evidence>